<feature type="compositionally biased region" description="Polar residues" evidence="1">
    <location>
        <begin position="14"/>
        <end position="26"/>
    </location>
</feature>
<feature type="region of interest" description="Disordered" evidence="1">
    <location>
        <begin position="1"/>
        <end position="26"/>
    </location>
</feature>
<name>A0A4C1Z7K4_EUMVA</name>
<proteinExistence type="predicted"/>
<dbReference type="AlphaFoldDB" id="A0A4C1Z7K4"/>
<comment type="caution">
    <text evidence="2">The sequence shown here is derived from an EMBL/GenBank/DDBJ whole genome shotgun (WGS) entry which is preliminary data.</text>
</comment>
<dbReference type="EMBL" id="BGZK01001591">
    <property type="protein sequence ID" value="GBP82879.1"/>
    <property type="molecule type" value="Genomic_DNA"/>
</dbReference>
<evidence type="ECO:0000256" key="1">
    <source>
        <dbReference type="SAM" id="MobiDB-lite"/>
    </source>
</evidence>
<sequence length="85" mass="9643">MIEPCPKNRCAEQINESSGGPSLSIGQLSSQSRILFPSESTKPSLLDFDSHLTGFDLKRQRNTRLVRRFLLTRTRTPTEHPQGFK</sequence>
<reference evidence="2 3" key="1">
    <citation type="journal article" date="2019" name="Commun. Biol.">
        <title>The bagworm genome reveals a unique fibroin gene that provides high tensile strength.</title>
        <authorList>
            <person name="Kono N."/>
            <person name="Nakamura H."/>
            <person name="Ohtoshi R."/>
            <person name="Tomita M."/>
            <person name="Numata K."/>
            <person name="Arakawa K."/>
        </authorList>
    </citation>
    <scope>NUCLEOTIDE SEQUENCE [LARGE SCALE GENOMIC DNA]</scope>
</reference>
<keyword evidence="3" id="KW-1185">Reference proteome</keyword>
<evidence type="ECO:0000313" key="3">
    <source>
        <dbReference type="Proteomes" id="UP000299102"/>
    </source>
</evidence>
<protein>
    <submittedName>
        <fullName evidence="2">Uncharacterized protein</fullName>
    </submittedName>
</protein>
<accession>A0A4C1Z7K4</accession>
<organism evidence="2 3">
    <name type="scientific">Eumeta variegata</name>
    <name type="common">Bagworm moth</name>
    <name type="synonym">Eumeta japonica</name>
    <dbReference type="NCBI Taxonomy" id="151549"/>
    <lineage>
        <taxon>Eukaryota</taxon>
        <taxon>Metazoa</taxon>
        <taxon>Ecdysozoa</taxon>
        <taxon>Arthropoda</taxon>
        <taxon>Hexapoda</taxon>
        <taxon>Insecta</taxon>
        <taxon>Pterygota</taxon>
        <taxon>Neoptera</taxon>
        <taxon>Endopterygota</taxon>
        <taxon>Lepidoptera</taxon>
        <taxon>Glossata</taxon>
        <taxon>Ditrysia</taxon>
        <taxon>Tineoidea</taxon>
        <taxon>Psychidae</taxon>
        <taxon>Oiketicinae</taxon>
        <taxon>Eumeta</taxon>
    </lineage>
</organism>
<dbReference type="Proteomes" id="UP000299102">
    <property type="component" value="Unassembled WGS sequence"/>
</dbReference>
<evidence type="ECO:0000313" key="2">
    <source>
        <dbReference type="EMBL" id="GBP82879.1"/>
    </source>
</evidence>
<gene>
    <name evidence="2" type="ORF">EVAR_55431_1</name>
</gene>